<dbReference type="Pfam" id="PF00389">
    <property type="entry name" value="2-Hacid_dh"/>
    <property type="match status" value="1"/>
</dbReference>
<dbReference type="GO" id="GO:0016616">
    <property type="term" value="F:oxidoreductase activity, acting on the CH-OH group of donors, NAD or NADP as acceptor"/>
    <property type="evidence" value="ECO:0007669"/>
    <property type="project" value="InterPro"/>
</dbReference>
<evidence type="ECO:0000259" key="5">
    <source>
        <dbReference type="Pfam" id="PF00389"/>
    </source>
</evidence>
<evidence type="ECO:0000313" key="7">
    <source>
        <dbReference type="EMBL" id="KKY16194.1"/>
    </source>
</evidence>
<keyword evidence="8" id="KW-1185">Reference proteome</keyword>
<evidence type="ECO:0000256" key="3">
    <source>
        <dbReference type="ARBA" id="ARBA00023027"/>
    </source>
</evidence>
<dbReference type="Gene3D" id="3.40.50.720">
    <property type="entry name" value="NAD(P)-binding Rossmann-like Domain"/>
    <property type="match status" value="2"/>
</dbReference>
<dbReference type="Proteomes" id="UP000053317">
    <property type="component" value="Unassembled WGS sequence"/>
</dbReference>
<dbReference type="InterPro" id="IPR029753">
    <property type="entry name" value="D-isomer_DH_CS"/>
</dbReference>
<dbReference type="PANTHER" id="PTHR43761:SF1">
    <property type="entry name" value="D-ISOMER SPECIFIC 2-HYDROXYACID DEHYDROGENASE CATALYTIC DOMAIN-CONTAINING PROTEIN-RELATED"/>
    <property type="match status" value="1"/>
</dbReference>
<sequence>MLRNRFREEEEEEEGKTSILGEREYQGYIYSIFCIADTIRERERTEWDKAVTAKRRKISKMTGQEEHHVVCLQDAFCPVPTFDFPHKYTRYLLTGPSLIGERLQDATIGITTIVPITAADLDRCPKLQAVIVWATGYGWVEKAEFQKRGIVVMNTPQTNVESVSEHTIALYFAARRKVVELHAAAMYTNEWVENGGMLARFKRGPPRSASMETMVIFGYGSLGKRIEGLAKALGMKVLIADRKGVKEPRAGRIAFEEGLEVATVVVVVVPREKDTIDMIDEKELRTMNEDAILINVARGGIINEKALVVALKEGWIAGAATDVLEQEPSAPGQSPLLDDKIPNLTVSPHVAWYSEQTILNLQEMLKKTVESFVKGEPINVVA</sequence>
<feature type="domain" description="D-isomer specific 2-hydroxyacid dehydrogenase catalytic" evidence="5">
    <location>
        <begin position="101"/>
        <end position="381"/>
    </location>
</feature>
<dbReference type="EMBL" id="LCWF01000166">
    <property type="protein sequence ID" value="KKY16194.1"/>
    <property type="molecule type" value="Genomic_DNA"/>
</dbReference>
<evidence type="ECO:0000256" key="2">
    <source>
        <dbReference type="ARBA" id="ARBA00023002"/>
    </source>
</evidence>
<evidence type="ECO:0000259" key="6">
    <source>
        <dbReference type="Pfam" id="PF02826"/>
    </source>
</evidence>
<dbReference type="SUPFAM" id="SSF51735">
    <property type="entry name" value="NAD(P)-binding Rossmann-fold domains"/>
    <property type="match status" value="1"/>
</dbReference>
<dbReference type="InterPro" id="IPR050418">
    <property type="entry name" value="D-iso_2-hydroxyacid_DH_PdxB"/>
</dbReference>
<name>A0A0G2E071_PHACM</name>
<dbReference type="GO" id="GO:0051287">
    <property type="term" value="F:NAD binding"/>
    <property type="evidence" value="ECO:0007669"/>
    <property type="project" value="InterPro"/>
</dbReference>
<evidence type="ECO:0000313" key="8">
    <source>
        <dbReference type="Proteomes" id="UP000053317"/>
    </source>
</evidence>
<gene>
    <name evidence="7" type="ORF">UCRPC4_g05999</name>
</gene>
<dbReference type="InterPro" id="IPR036291">
    <property type="entry name" value="NAD(P)-bd_dom_sf"/>
</dbReference>
<dbReference type="SUPFAM" id="SSF52283">
    <property type="entry name" value="Formate/glycerate dehydrogenase catalytic domain-like"/>
    <property type="match status" value="1"/>
</dbReference>
<reference evidence="7 8" key="1">
    <citation type="submission" date="2015-05" db="EMBL/GenBank/DDBJ databases">
        <title>Distinctive expansion of gene families associated with plant cell wall degradation and secondary metabolism in the genomes of grapevine trunk pathogens.</title>
        <authorList>
            <person name="Lawrence D.P."/>
            <person name="Travadon R."/>
            <person name="Rolshausen P.E."/>
            <person name="Baumgartner K."/>
        </authorList>
    </citation>
    <scope>NUCLEOTIDE SEQUENCE [LARGE SCALE GENOMIC DNA]</scope>
    <source>
        <strain evidence="7">UCRPC4</strain>
    </source>
</reference>
<dbReference type="OrthoDB" id="298012at2759"/>
<dbReference type="InterPro" id="IPR006140">
    <property type="entry name" value="D-isomer_DH_NAD-bd"/>
</dbReference>
<evidence type="ECO:0000256" key="4">
    <source>
        <dbReference type="RuleBase" id="RU003719"/>
    </source>
</evidence>
<organism evidence="7 8">
    <name type="scientific">Phaeomoniella chlamydospora</name>
    <name type="common">Phaeoacremonium chlamydosporum</name>
    <dbReference type="NCBI Taxonomy" id="158046"/>
    <lineage>
        <taxon>Eukaryota</taxon>
        <taxon>Fungi</taxon>
        <taxon>Dikarya</taxon>
        <taxon>Ascomycota</taxon>
        <taxon>Pezizomycotina</taxon>
        <taxon>Eurotiomycetes</taxon>
        <taxon>Chaetothyriomycetidae</taxon>
        <taxon>Phaeomoniellales</taxon>
        <taxon>Phaeomoniellaceae</taxon>
        <taxon>Phaeomoniella</taxon>
    </lineage>
</organism>
<dbReference type="PROSITE" id="PS00671">
    <property type="entry name" value="D_2_HYDROXYACID_DH_3"/>
    <property type="match status" value="1"/>
</dbReference>
<comment type="similarity">
    <text evidence="1 4">Belongs to the D-isomer specific 2-hydroxyacid dehydrogenase family.</text>
</comment>
<keyword evidence="3" id="KW-0520">NAD</keyword>
<accession>A0A0G2E071</accession>
<proteinExistence type="inferred from homology"/>
<dbReference type="InterPro" id="IPR006139">
    <property type="entry name" value="D-isomer_2_OHA_DH_cat_dom"/>
</dbReference>
<dbReference type="PANTHER" id="PTHR43761">
    <property type="entry name" value="D-ISOMER SPECIFIC 2-HYDROXYACID DEHYDROGENASE FAMILY PROTEIN (AFU_ORTHOLOGUE AFUA_1G13630)"/>
    <property type="match status" value="1"/>
</dbReference>
<reference evidence="7 8" key="2">
    <citation type="submission" date="2015-05" db="EMBL/GenBank/DDBJ databases">
        <authorList>
            <person name="Morales-Cruz A."/>
            <person name="Amrine K.C."/>
            <person name="Cantu D."/>
        </authorList>
    </citation>
    <scope>NUCLEOTIDE SEQUENCE [LARGE SCALE GENOMIC DNA]</scope>
    <source>
        <strain evidence="7">UCRPC4</strain>
    </source>
</reference>
<dbReference type="AlphaFoldDB" id="A0A0G2E071"/>
<feature type="domain" description="D-isomer specific 2-hydroxyacid dehydrogenase NAD-binding" evidence="6">
    <location>
        <begin position="170"/>
        <end position="351"/>
    </location>
</feature>
<protein>
    <submittedName>
        <fullName evidence="7">Putative glycerate dehydrogenase</fullName>
    </submittedName>
</protein>
<comment type="caution">
    <text evidence="7">The sequence shown here is derived from an EMBL/GenBank/DDBJ whole genome shotgun (WGS) entry which is preliminary data.</text>
</comment>
<evidence type="ECO:0000256" key="1">
    <source>
        <dbReference type="ARBA" id="ARBA00005854"/>
    </source>
</evidence>
<dbReference type="Pfam" id="PF02826">
    <property type="entry name" value="2-Hacid_dh_C"/>
    <property type="match status" value="1"/>
</dbReference>
<keyword evidence="2 4" id="KW-0560">Oxidoreductase</keyword>